<organism evidence="1 2">
    <name type="scientific">Actinobacillus ureae ATCC 25976</name>
    <dbReference type="NCBI Taxonomy" id="887324"/>
    <lineage>
        <taxon>Bacteria</taxon>
        <taxon>Pseudomonadati</taxon>
        <taxon>Pseudomonadota</taxon>
        <taxon>Gammaproteobacteria</taxon>
        <taxon>Pasteurellales</taxon>
        <taxon>Pasteurellaceae</taxon>
        <taxon>Actinobacillus</taxon>
    </lineage>
</organism>
<name>E8KFZ0_9PAST</name>
<gene>
    <name evidence="1" type="ORF">HMPREF0027_0757</name>
</gene>
<dbReference type="AlphaFoldDB" id="E8KFZ0"/>
<sequence>MKITHCKLKKYIQRRLLEFFVAEVTARTAADLLGIQANTAA</sequence>
<evidence type="ECO:0000313" key="2">
    <source>
        <dbReference type="Proteomes" id="UP000005467"/>
    </source>
</evidence>
<accession>E8KFZ0</accession>
<reference evidence="1 2" key="1">
    <citation type="submission" date="2011-01" db="EMBL/GenBank/DDBJ databases">
        <authorList>
            <person name="Muzny D."/>
            <person name="Qin X."/>
            <person name="Deng J."/>
            <person name="Jiang H."/>
            <person name="Liu Y."/>
            <person name="Qu J."/>
            <person name="Song X.-Z."/>
            <person name="Zhang L."/>
            <person name="Thornton R."/>
            <person name="Coyle M."/>
            <person name="Francisco L."/>
            <person name="Jackson L."/>
            <person name="Javaid M."/>
            <person name="Korchina V."/>
            <person name="Kovar C."/>
            <person name="Mata R."/>
            <person name="Mathew T."/>
            <person name="Ngo R."/>
            <person name="Nguyen L."/>
            <person name="Nguyen N."/>
            <person name="Okwuonu G."/>
            <person name="Ongeri F."/>
            <person name="Pham C."/>
            <person name="Simmons D."/>
            <person name="Wilczek-Boney K."/>
            <person name="Hale W."/>
            <person name="Jakkamsetti A."/>
            <person name="Pham P."/>
            <person name="Ruth R."/>
            <person name="San Lucas F."/>
            <person name="Warren J."/>
            <person name="Zhang J."/>
            <person name="Zhao Z."/>
            <person name="Zhou C."/>
            <person name="Zhu D."/>
            <person name="Lee S."/>
            <person name="Bess C."/>
            <person name="Blankenburg K."/>
            <person name="Forbes L."/>
            <person name="Fu Q."/>
            <person name="Gubbala S."/>
            <person name="Hirani K."/>
            <person name="Jayaseelan J.C."/>
            <person name="Lara F."/>
            <person name="Munidasa M."/>
            <person name="Palculict T."/>
            <person name="Patil S."/>
            <person name="Pu L.-L."/>
            <person name="Saada N."/>
            <person name="Tang L."/>
            <person name="Weissenberger G."/>
            <person name="Zhu Y."/>
            <person name="Hemphill L."/>
            <person name="Shang Y."/>
            <person name="Youmans B."/>
            <person name="Ayvaz T."/>
            <person name="Ross M."/>
            <person name="Santibanez J."/>
            <person name="Aqrawi P."/>
            <person name="Gross S."/>
            <person name="Joshi V."/>
            <person name="Fowler G."/>
            <person name="Nazareth L."/>
            <person name="Reid J."/>
            <person name="Worley K."/>
            <person name="Petrosino J."/>
            <person name="Highlander S."/>
            <person name="Gibbs R."/>
        </authorList>
    </citation>
    <scope>NUCLEOTIDE SEQUENCE [LARGE SCALE GENOMIC DNA]</scope>
    <source>
        <strain evidence="1 2">ATCC 25976</strain>
    </source>
</reference>
<proteinExistence type="predicted"/>
<keyword evidence="2" id="KW-1185">Reference proteome</keyword>
<dbReference type="EMBL" id="AEVG01000054">
    <property type="protein sequence ID" value="EFX92179.1"/>
    <property type="molecule type" value="Genomic_DNA"/>
</dbReference>
<feature type="non-terminal residue" evidence="1">
    <location>
        <position position="41"/>
    </location>
</feature>
<evidence type="ECO:0008006" key="3">
    <source>
        <dbReference type="Google" id="ProtNLM"/>
    </source>
</evidence>
<dbReference type="HOGENOM" id="CLU_044348_11_4_6"/>
<dbReference type="Proteomes" id="UP000005467">
    <property type="component" value="Unassembled WGS sequence"/>
</dbReference>
<protein>
    <recommendedName>
        <fullName evidence="3">IS1595 family transposase</fullName>
    </recommendedName>
</protein>
<comment type="caution">
    <text evidence="1">The sequence shown here is derived from an EMBL/GenBank/DDBJ whole genome shotgun (WGS) entry which is preliminary data.</text>
</comment>
<evidence type="ECO:0000313" key="1">
    <source>
        <dbReference type="EMBL" id="EFX92179.1"/>
    </source>
</evidence>